<evidence type="ECO:0000313" key="1">
    <source>
        <dbReference type="EMBL" id="OMO93578.1"/>
    </source>
</evidence>
<dbReference type="AlphaFoldDB" id="A0A1R3JFH9"/>
<comment type="caution">
    <text evidence="1">The sequence shown here is derived from an EMBL/GenBank/DDBJ whole genome shotgun (WGS) entry which is preliminary data.</text>
</comment>
<name>A0A1R3JFH9_9ROSI</name>
<gene>
    <name evidence="1" type="ORF">COLO4_16846</name>
</gene>
<organism evidence="1 2">
    <name type="scientific">Corchorus olitorius</name>
    <dbReference type="NCBI Taxonomy" id="93759"/>
    <lineage>
        <taxon>Eukaryota</taxon>
        <taxon>Viridiplantae</taxon>
        <taxon>Streptophyta</taxon>
        <taxon>Embryophyta</taxon>
        <taxon>Tracheophyta</taxon>
        <taxon>Spermatophyta</taxon>
        <taxon>Magnoliopsida</taxon>
        <taxon>eudicotyledons</taxon>
        <taxon>Gunneridae</taxon>
        <taxon>Pentapetalae</taxon>
        <taxon>rosids</taxon>
        <taxon>malvids</taxon>
        <taxon>Malvales</taxon>
        <taxon>Malvaceae</taxon>
        <taxon>Grewioideae</taxon>
        <taxon>Apeibeae</taxon>
        <taxon>Corchorus</taxon>
    </lineage>
</organism>
<evidence type="ECO:0000313" key="2">
    <source>
        <dbReference type="Proteomes" id="UP000187203"/>
    </source>
</evidence>
<sequence>MLRRREKIVKQKTDKRQENQEYLDGTQMQAMYRPRIRDVPRNGKFWIREARDLRFGEAKTENG</sequence>
<protein>
    <submittedName>
        <fullName evidence="1">Uncharacterized protein</fullName>
    </submittedName>
</protein>
<keyword evidence="2" id="KW-1185">Reference proteome</keyword>
<dbReference type="Proteomes" id="UP000187203">
    <property type="component" value="Unassembled WGS sequence"/>
</dbReference>
<proteinExistence type="predicted"/>
<accession>A0A1R3JFH9</accession>
<dbReference type="EMBL" id="AWUE01016255">
    <property type="protein sequence ID" value="OMO93578.1"/>
    <property type="molecule type" value="Genomic_DNA"/>
</dbReference>
<reference evidence="2" key="1">
    <citation type="submission" date="2013-09" db="EMBL/GenBank/DDBJ databases">
        <title>Corchorus olitorius genome sequencing.</title>
        <authorList>
            <person name="Alam M."/>
            <person name="Haque M.S."/>
            <person name="Islam M.S."/>
            <person name="Emdad E.M."/>
            <person name="Islam M.M."/>
            <person name="Ahmed B."/>
            <person name="Halim A."/>
            <person name="Hossen Q.M.M."/>
            <person name="Hossain M.Z."/>
            <person name="Ahmed R."/>
            <person name="Khan M.M."/>
            <person name="Islam R."/>
            <person name="Rashid M.M."/>
            <person name="Khan S.A."/>
            <person name="Rahman M.S."/>
            <person name="Alam M."/>
            <person name="Yahiya A.S."/>
            <person name="Khan M.S."/>
            <person name="Azam M.S."/>
            <person name="Haque T."/>
            <person name="Lashkar M.Z.H."/>
            <person name="Akhand A.I."/>
            <person name="Morshed G."/>
            <person name="Roy S."/>
            <person name="Uddin K.S."/>
            <person name="Rabeya T."/>
            <person name="Hossain A.S."/>
            <person name="Chowdhury A."/>
            <person name="Snigdha A.R."/>
            <person name="Mortoza M.S."/>
            <person name="Matin S.A."/>
            <person name="Hoque S.M.E."/>
            <person name="Islam M.K."/>
            <person name="Roy D.K."/>
            <person name="Haider R."/>
            <person name="Moosa M.M."/>
            <person name="Elias S.M."/>
            <person name="Hasan A.M."/>
            <person name="Jahan S."/>
            <person name="Shafiuddin M."/>
            <person name="Mahmood N."/>
            <person name="Shommy N.S."/>
        </authorList>
    </citation>
    <scope>NUCLEOTIDE SEQUENCE [LARGE SCALE GENOMIC DNA]</scope>
    <source>
        <strain evidence="2">cv. O-4</strain>
    </source>
</reference>